<comment type="caution">
    <text evidence="4">The sequence shown here is derived from an EMBL/GenBank/DDBJ whole genome shotgun (WGS) entry which is preliminary data.</text>
</comment>
<feature type="domain" description="N-acetyltransferase" evidence="3">
    <location>
        <begin position="1"/>
        <end position="141"/>
    </location>
</feature>
<dbReference type="PROSITE" id="PS51186">
    <property type="entry name" value="GNAT"/>
    <property type="match status" value="1"/>
</dbReference>
<dbReference type="InterPro" id="IPR000182">
    <property type="entry name" value="GNAT_dom"/>
</dbReference>
<dbReference type="Proteomes" id="UP000194267">
    <property type="component" value="Unassembled WGS sequence"/>
</dbReference>
<organism evidence="4 5">
    <name type="scientific">Symbiobacterium thermophilum</name>
    <dbReference type="NCBI Taxonomy" id="2734"/>
    <lineage>
        <taxon>Bacteria</taxon>
        <taxon>Bacillati</taxon>
        <taxon>Bacillota</taxon>
        <taxon>Clostridia</taxon>
        <taxon>Eubacteriales</taxon>
        <taxon>Symbiobacteriaceae</taxon>
        <taxon>Symbiobacterium</taxon>
    </lineage>
</organism>
<dbReference type="GO" id="GO:0008080">
    <property type="term" value="F:N-acetyltransferase activity"/>
    <property type="evidence" value="ECO:0007669"/>
    <property type="project" value="InterPro"/>
</dbReference>
<proteinExistence type="predicted"/>
<evidence type="ECO:0000259" key="3">
    <source>
        <dbReference type="PROSITE" id="PS51186"/>
    </source>
</evidence>
<dbReference type="SUPFAM" id="SSF55729">
    <property type="entry name" value="Acyl-CoA N-acyltransferases (Nat)"/>
    <property type="match status" value="1"/>
</dbReference>
<accession>A0A1Y2T7T5</accession>
<keyword evidence="1 4" id="KW-0808">Transferase</keyword>
<dbReference type="CDD" id="cd04301">
    <property type="entry name" value="NAT_SF"/>
    <property type="match status" value="1"/>
</dbReference>
<dbReference type="InterPro" id="IPR016181">
    <property type="entry name" value="Acyl_CoA_acyltransferase"/>
</dbReference>
<dbReference type="AlphaFoldDB" id="A0A1Y2T7T5"/>
<evidence type="ECO:0000313" key="5">
    <source>
        <dbReference type="Proteomes" id="UP000194267"/>
    </source>
</evidence>
<name>A0A1Y2T7T5_SYMTR</name>
<dbReference type="Gene3D" id="3.40.630.30">
    <property type="match status" value="1"/>
</dbReference>
<evidence type="ECO:0000256" key="2">
    <source>
        <dbReference type="ARBA" id="ARBA00023315"/>
    </source>
</evidence>
<gene>
    <name evidence="4" type="ORF">A6D92_08210</name>
</gene>
<evidence type="ECO:0000256" key="1">
    <source>
        <dbReference type="ARBA" id="ARBA00022679"/>
    </source>
</evidence>
<evidence type="ECO:0000313" key="4">
    <source>
        <dbReference type="EMBL" id="OTA41275.1"/>
    </source>
</evidence>
<dbReference type="NCBIfam" id="NF005840">
    <property type="entry name" value="PRK07757.1"/>
    <property type="match status" value="1"/>
</dbReference>
<dbReference type="EMBL" id="LWLV01000610">
    <property type="protein sequence ID" value="OTA41275.1"/>
    <property type="molecule type" value="Genomic_DNA"/>
</dbReference>
<dbReference type="PANTHER" id="PTHR43626">
    <property type="entry name" value="ACYL-COA N-ACYLTRANSFERASE"/>
    <property type="match status" value="1"/>
</dbReference>
<dbReference type="Pfam" id="PF00583">
    <property type="entry name" value="Acetyltransf_1"/>
    <property type="match status" value="1"/>
</dbReference>
<dbReference type="PANTHER" id="PTHR43626:SF4">
    <property type="entry name" value="GCN5-RELATED N-ACETYLTRANSFERASE 2, CHLOROPLASTIC"/>
    <property type="match status" value="1"/>
</dbReference>
<sequence length="175" mass="19786">MHFRKAVMADIPAAHELINGYAAQGLMLRRPLLMLYESVRDFTVAVDDDGQVVGVAALHIMWRDLAEIRSLAVRPGLTGRGIGRGLVEHLLEEARGLGLKRIFALTYQPGFFAKCGFEVVPKESLPQKVWKECVYCDKFHNCDEIAMMRLLVPPEEIEEESWEIPLVARPNWVQG</sequence>
<keyword evidence="2" id="KW-0012">Acyltransferase</keyword>
<protein>
    <submittedName>
        <fullName evidence="4">Acetyltransferase</fullName>
    </submittedName>
</protein>
<dbReference type="GO" id="GO:0005737">
    <property type="term" value="C:cytoplasm"/>
    <property type="evidence" value="ECO:0007669"/>
    <property type="project" value="TreeGrafter"/>
</dbReference>
<reference evidence="5" key="1">
    <citation type="submission" date="2016-04" db="EMBL/GenBank/DDBJ databases">
        <authorList>
            <person name="Antunes L.P."/>
            <person name="Martins L.F."/>
            <person name="Pereira R.V."/>
            <person name="Thomas A.M."/>
            <person name="Barbosa D."/>
            <person name="Nascimento L."/>
            <person name="Silva G.M."/>
            <person name="Condomitti G.W."/>
            <person name="Digiampietri L.A."/>
            <person name="Lombardi K.C."/>
            <person name="Ramos P.L."/>
            <person name="Quaggio R.B."/>
            <person name="Oliveira J.C."/>
            <person name="Pascon R.C."/>
            <person name="Cruz J.B."/>
            <person name="Silva A.M."/>
            <person name="Setubal J.C."/>
        </authorList>
    </citation>
    <scope>NUCLEOTIDE SEQUENCE [LARGE SCALE GENOMIC DNA]</scope>
</reference>
<dbReference type="InterPro" id="IPR045039">
    <property type="entry name" value="NSI-like"/>
</dbReference>